<sequence length="241" mass="26135">MSEKPQDWDRSRDEIISGEYVLGVLSETDRRRVEARIATDPKFAMQVRRWQENLADFNDDYQEVKPSPLVHAKIEQHLFGDANDARPARVLQALWGSVFFWRGLAAAALVAAVGIGVAGRSDFLGTSQPEKPLVAELTGMDSPMSLLATYDFASGRLSVTPAALRQDQPKSLEVWLIEDGKPPASLGVLPDSGRGDIVIEASFRDAFTTGKTIAITVEPLGGSPSGKPTGPMIAFGKTKLL</sequence>
<keyword evidence="1" id="KW-0472">Membrane</keyword>
<evidence type="ECO:0000313" key="4">
    <source>
        <dbReference type="Proteomes" id="UP000633219"/>
    </source>
</evidence>
<dbReference type="GO" id="GO:0006417">
    <property type="term" value="P:regulation of translation"/>
    <property type="evidence" value="ECO:0007669"/>
    <property type="project" value="TreeGrafter"/>
</dbReference>
<evidence type="ECO:0000256" key="1">
    <source>
        <dbReference type="SAM" id="Phobius"/>
    </source>
</evidence>
<proteinExistence type="predicted"/>
<dbReference type="RefSeq" id="WP_201655122.1">
    <property type="nucleotide sequence ID" value="NZ_JAEQNC010000003.1"/>
</dbReference>
<dbReference type="GO" id="GO:0016989">
    <property type="term" value="F:sigma factor antagonist activity"/>
    <property type="evidence" value="ECO:0007669"/>
    <property type="project" value="TreeGrafter"/>
</dbReference>
<evidence type="ECO:0000259" key="2">
    <source>
        <dbReference type="Pfam" id="PF10099"/>
    </source>
</evidence>
<keyword evidence="1" id="KW-0812">Transmembrane</keyword>
<dbReference type="Pfam" id="PF10099">
    <property type="entry name" value="RskA_C"/>
    <property type="match status" value="1"/>
</dbReference>
<name>A0A937CLK4_9HYPH</name>
<accession>A0A937CLK4</accession>
<keyword evidence="1" id="KW-1133">Transmembrane helix</keyword>
<protein>
    <submittedName>
        <fullName evidence="3">Anti-sigma factor</fullName>
    </submittedName>
</protein>
<feature type="transmembrane region" description="Helical" evidence="1">
    <location>
        <begin position="99"/>
        <end position="118"/>
    </location>
</feature>
<organism evidence="3 4">
    <name type="scientific">Rhizobium setariae</name>
    <dbReference type="NCBI Taxonomy" id="2801340"/>
    <lineage>
        <taxon>Bacteria</taxon>
        <taxon>Pseudomonadati</taxon>
        <taxon>Pseudomonadota</taxon>
        <taxon>Alphaproteobacteria</taxon>
        <taxon>Hyphomicrobiales</taxon>
        <taxon>Rhizobiaceae</taxon>
        <taxon>Rhizobium/Agrobacterium group</taxon>
        <taxon>Rhizobium</taxon>
    </lineage>
</organism>
<keyword evidence="4" id="KW-1185">Reference proteome</keyword>
<dbReference type="GO" id="GO:0005886">
    <property type="term" value="C:plasma membrane"/>
    <property type="evidence" value="ECO:0007669"/>
    <property type="project" value="InterPro"/>
</dbReference>
<dbReference type="AlphaFoldDB" id="A0A937CLK4"/>
<dbReference type="InterPro" id="IPR018764">
    <property type="entry name" value="RskA_C"/>
</dbReference>
<reference evidence="3" key="1">
    <citation type="submission" date="2021-01" db="EMBL/GenBank/DDBJ databases">
        <title>Rhizobium sp. strain KVB221 16S ribosomal RNA gene Genome sequencing and assembly.</title>
        <authorList>
            <person name="Kang M."/>
        </authorList>
    </citation>
    <scope>NUCLEOTIDE SEQUENCE</scope>
    <source>
        <strain evidence="3">KVB221</strain>
    </source>
</reference>
<dbReference type="Proteomes" id="UP000633219">
    <property type="component" value="Unassembled WGS sequence"/>
</dbReference>
<gene>
    <name evidence="3" type="ORF">JJB09_06895</name>
</gene>
<feature type="domain" description="Anti-sigma K factor RskA C-terminal" evidence="2">
    <location>
        <begin position="104"/>
        <end position="232"/>
    </location>
</feature>
<dbReference type="EMBL" id="JAEQNC010000003">
    <property type="protein sequence ID" value="MBL0371751.1"/>
    <property type="molecule type" value="Genomic_DNA"/>
</dbReference>
<dbReference type="PANTHER" id="PTHR37461:SF1">
    <property type="entry name" value="ANTI-SIGMA-K FACTOR RSKA"/>
    <property type="match status" value="1"/>
</dbReference>
<dbReference type="PANTHER" id="PTHR37461">
    <property type="entry name" value="ANTI-SIGMA-K FACTOR RSKA"/>
    <property type="match status" value="1"/>
</dbReference>
<evidence type="ECO:0000313" key="3">
    <source>
        <dbReference type="EMBL" id="MBL0371751.1"/>
    </source>
</evidence>
<comment type="caution">
    <text evidence="3">The sequence shown here is derived from an EMBL/GenBank/DDBJ whole genome shotgun (WGS) entry which is preliminary data.</text>
</comment>
<dbReference type="InterPro" id="IPR051474">
    <property type="entry name" value="Anti-sigma-K/W_factor"/>
</dbReference>